<proteinExistence type="predicted"/>
<dbReference type="EMBL" id="BARV01012422">
    <property type="protein sequence ID" value="GAI03795.1"/>
    <property type="molecule type" value="Genomic_DNA"/>
</dbReference>
<name>X1LN09_9ZZZZ</name>
<sequence>AWKLKAETLEQVYQVFPNLKEREGQLARTLSGGEHKDGAQSYDPKIWGKEGYKSQCD</sequence>
<organism evidence="2">
    <name type="scientific">marine sediment metagenome</name>
    <dbReference type="NCBI Taxonomy" id="412755"/>
    <lineage>
        <taxon>unclassified sequences</taxon>
        <taxon>metagenomes</taxon>
        <taxon>ecological metagenomes</taxon>
    </lineage>
</organism>
<comment type="caution">
    <text evidence="2">The sequence shown here is derived from an EMBL/GenBank/DDBJ whole genome shotgun (WGS) entry which is preliminary data.</text>
</comment>
<evidence type="ECO:0000313" key="2">
    <source>
        <dbReference type="EMBL" id="GAI03795.1"/>
    </source>
</evidence>
<dbReference type="AlphaFoldDB" id="X1LN09"/>
<gene>
    <name evidence="2" type="ORF">S06H3_23016</name>
</gene>
<protein>
    <submittedName>
        <fullName evidence="2">Uncharacterized protein</fullName>
    </submittedName>
</protein>
<accession>X1LN09</accession>
<reference evidence="2" key="1">
    <citation type="journal article" date="2014" name="Front. Microbiol.">
        <title>High frequency of phylogenetically diverse reductive dehalogenase-homologous genes in deep subseafloor sedimentary metagenomes.</title>
        <authorList>
            <person name="Kawai M."/>
            <person name="Futagami T."/>
            <person name="Toyoda A."/>
            <person name="Takaki Y."/>
            <person name="Nishi S."/>
            <person name="Hori S."/>
            <person name="Arai W."/>
            <person name="Tsubouchi T."/>
            <person name="Morono Y."/>
            <person name="Uchiyama I."/>
            <person name="Ito T."/>
            <person name="Fujiyama A."/>
            <person name="Inagaki F."/>
            <person name="Takami H."/>
        </authorList>
    </citation>
    <scope>NUCLEOTIDE SEQUENCE</scope>
    <source>
        <strain evidence="2">Expedition CK06-06</strain>
    </source>
</reference>
<feature type="non-terminal residue" evidence="2">
    <location>
        <position position="1"/>
    </location>
</feature>
<feature type="region of interest" description="Disordered" evidence="1">
    <location>
        <begin position="26"/>
        <end position="57"/>
    </location>
</feature>
<evidence type="ECO:0000256" key="1">
    <source>
        <dbReference type="SAM" id="MobiDB-lite"/>
    </source>
</evidence>
<feature type="compositionally biased region" description="Basic and acidic residues" evidence="1">
    <location>
        <begin position="46"/>
        <end position="57"/>
    </location>
</feature>